<evidence type="ECO:0000313" key="1">
    <source>
        <dbReference type="EMBL" id="KHD78255.1"/>
    </source>
</evidence>
<dbReference type="SUPFAM" id="SSF48452">
    <property type="entry name" value="TPR-like"/>
    <property type="match status" value="1"/>
</dbReference>
<name>A0A0A6UQ46_ACTUT</name>
<keyword evidence="2" id="KW-1185">Reference proteome</keyword>
<dbReference type="EMBL" id="JRTT01000005">
    <property type="protein sequence ID" value="KHD78255.1"/>
    <property type="molecule type" value="Genomic_DNA"/>
</dbReference>
<dbReference type="InterPro" id="IPR011990">
    <property type="entry name" value="TPR-like_helical_dom_sf"/>
</dbReference>
<sequence length="66" mass="7240">RRALELWQEAGNRFEIAATLANLGDAHHAAGHVEAARATWTTALAKLRDLGHPDVERVARSLRMLG</sequence>
<dbReference type="Gene3D" id="1.25.40.10">
    <property type="entry name" value="Tetratricopeptide repeat domain"/>
    <property type="match status" value="1"/>
</dbReference>
<evidence type="ECO:0008006" key="3">
    <source>
        <dbReference type="Google" id="ProtNLM"/>
    </source>
</evidence>
<comment type="caution">
    <text evidence="1">The sequence shown here is derived from an EMBL/GenBank/DDBJ whole genome shotgun (WGS) entry which is preliminary data.</text>
</comment>
<dbReference type="STRING" id="1869.MB27_05225"/>
<accession>A0A0A6UQ46</accession>
<proteinExistence type="predicted"/>
<gene>
    <name evidence="1" type="ORF">MB27_05225</name>
</gene>
<organism evidence="1 2">
    <name type="scientific">Actinoplanes utahensis</name>
    <dbReference type="NCBI Taxonomy" id="1869"/>
    <lineage>
        <taxon>Bacteria</taxon>
        <taxon>Bacillati</taxon>
        <taxon>Actinomycetota</taxon>
        <taxon>Actinomycetes</taxon>
        <taxon>Micromonosporales</taxon>
        <taxon>Micromonosporaceae</taxon>
        <taxon>Actinoplanes</taxon>
    </lineage>
</organism>
<reference evidence="1 2" key="1">
    <citation type="submission" date="2014-10" db="EMBL/GenBank/DDBJ databases">
        <title>Draft genome sequence of Actinoplanes utahensis NRRL 12052.</title>
        <authorList>
            <person name="Velasco-Bucheli B."/>
            <person name="del Cerro C."/>
            <person name="Hormigo D."/>
            <person name="Garcia J.L."/>
            <person name="Acebal C."/>
            <person name="Arroyo M."/>
            <person name="de la Mata I."/>
        </authorList>
    </citation>
    <scope>NUCLEOTIDE SEQUENCE [LARGE SCALE GENOMIC DNA]</scope>
    <source>
        <strain evidence="1 2">NRRL 12052</strain>
    </source>
</reference>
<evidence type="ECO:0000313" key="2">
    <source>
        <dbReference type="Proteomes" id="UP000054537"/>
    </source>
</evidence>
<dbReference type="Proteomes" id="UP000054537">
    <property type="component" value="Unassembled WGS sequence"/>
</dbReference>
<dbReference type="RefSeq" id="WP_043522911.1">
    <property type="nucleotide sequence ID" value="NZ_JRTT01000005.1"/>
</dbReference>
<feature type="non-terminal residue" evidence="1">
    <location>
        <position position="1"/>
    </location>
</feature>
<dbReference type="AlphaFoldDB" id="A0A0A6UQ46"/>
<protein>
    <recommendedName>
        <fullName evidence="3">Tetratricopeptide repeat protein</fullName>
    </recommendedName>
</protein>